<sequence>MLLRNGGRVFVLGMILMFFGASTDAQQTVYKWVDEDGLVHFGDAPPDESVSAETKTLITTPAPTNVPAAQSVVSAPAVPDVDAQKQSAQPEIESLPLVANVDITKMSLEDLDRRCDDAREMMIAPLREAEIASCKQNKRNDPEWCERFNADFGDGGRTASGSIRPRLFDDLRECVDAQQERNRRRR</sequence>
<evidence type="ECO:0000259" key="2">
    <source>
        <dbReference type="Pfam" id="PF13511"/>
    </source>
</evidence>
<feature type="signal peptide" evidence="1">
    <location>
        <begin position="1"/>
        <end position="25"/>
    </location>
</feature>
<proteinExistence type="predicted"/>
<feature type="chain" id="PRO_5027975305" description="DUF4124 domain-containing protein" evidence="1">
    <location>
        <begin position="26"/>
        <end position="186"/>
    </location>
</feature>
<dbReference type="InterPro" id="IPR025392">
    <property type="entry name" value="DUF4124"/>
</dbReference>
<organism evidence="3">
    <name type="scientific">uncultured Woeseiaceae bacterium</name>
    <dbReference type="NCBI Taxonomy" id="1983305"/>
    <lineage>
        <taxon>Bacteria</taxon>
        <taxon>Pseudomonadati</taxon>
        <taxon>Pseudomonadota</taxon>
        <taxon>Gammaproteobacteria</taxon>
        <taxon>Woeseiales</taxon>
        <taxon>Woeseiaceae</taxon>
        <taxon>environmental samples</taxon>
    </lineage>
</organism>
<feature type="domain" description="DUF4124" evidence="2">
    <location>
        <begin position="17"/>
        <end position="69"/>
    </location>
</feature>
<accession>A0A7D9D2S4</accession>
<reference evidence="3" key="1">
    <citation type="submission" date="2019-07" db="EMBL/GenBank/DDBJ databases">
        <authorList>
            <person name="Weber M."/>
            <person name="Kostadinov I."/>
            <person name="Kostadinov D I."/>
        </authorList>
    </citation>
    <scope>NUCLEOTIDE SEQUENCE</scope>
    <source>
        <strain evidence="3">Gfbio:sag-sample-m06:053724c1-46a9-4a36-b237-ea2bf867836b</strain>
    </source>
</reference>
<dbReference type="EMBL" id="LR633967">
    <property type="protein sequence ID" value="VUX55334.1"/>
    <property type="molecule type" value="Genomic_DNA"/>
</dbReference>
<keyword evidence="1" id="KW-0732">Signal</keyword>
<name>A0A7D9D2S4_9GAMM</name>
<gene>
    <name evidence="3" type="ORF">JTBM06_V1_10053</name>
</gene>
<evidence type="ECO:0000313" key="3">
    <source>
        <dbReference type="EMBL" id="VUX55334.1"/>
    </source>
</evidence>
<evidence type="ECO:0000256" key="1">
    <source>
        <dbReference type="SAM" id="SignalP"/>
    </source>
</evidence>
<protein>
    <recommendedName>
        <fullName evidence="2">DUF4124 domain-containing protein</fullName>
    </recommendedName>
</protein>
<dbReference type="AlphaFoldDB" id="A0A7D9D2S4"/>
<dbReference type="Pfam" id="PF13511">
    <property type="entry name" value="DUF4124"/>
    <property type="match status" value="1"/>
</dbReference>